<protein>
    <submittedName>
        <fullName evidence="1">Uncharacterized protein</fullName>
    </submittedName>
</protein>
<keyword evidence="2" id="KW-1185">Reference proteome</keyword>
<comment type="caution">
    <text evidence="1">The sequence shown here is derived from an EMBL/GenBank/DDBJ whole genome shotgun (WGS) entry which is preliminary data.</text>
</comment>
<dbReference type="Proteomes" id="UP000823773">
    <property type="component" value="Unassembled WGS sequence"/>
</dbReference>
<accession>A0ACC5SX87</accession>
<evidence type="ECO:0000313" key="1">
    <source>
        <dbReference type="EMBL" id="MBP1873508.1"/>
    </source>
</evidence>
<evidence type="ECO:0000313" key="2">
    <source>
        <dbReference type="Proteomes" id="UP000823773"/>
    </source>
</evidence>
<reference evidence="1" key="1">
    <citation type="submission" date="2021-03" db="EMBL/GenBank/DDBJ databases">
        <title>Genomic Encyclopedia of Type Strains, Phase IV (KMG-IV): sequencing the most valuable type-strain genomes for metagenomic binning, comparative biology and taxonomic classification.</title>
        <authorList>
            <person name="Goeker M."/>
        </authorList>
    </citation>
    <scope>NUCLEOTIDE SEQUENCE</scope>
    <source>
        <strain evidence="1">DSM 18131</strain>
    </source>
</reference>
<proteinExistence type="predicted"/>
<name>A0ACC5SX87_ENSAD</name>
<sequence length="309" mass="34407">MTTEKKYINRANGKVYEFVSEEGGFVAFKREGRDTLAYLGRFEFDKRFQLQPDSALGEAARDVLAERDRQKAVEGWSTAHDDQHVDHELSRAAASYAIGNVAYWPWSLAWWKPCDRRRNLVKAGALIIAEIERIDRADPVSAESKPVSVPTEFGEPEPKYMVGQVVEKVSGYRWPGVIVSRFLTQSMKLRYVVECIVPEVAGALHIYSEEQIAPTAAPQPNPSVDANAVITELFRKNDVRPDSTFTHGACRALLAEAIRIAALKGTPNTNRADLEAALTKRAETIGFLAVEDIRELFAAGRQEGRNANS</sequence>
<dbReference type="EMBL" id="JAGGJR010000004">
    <property type="protein sequence ID" value="MBP1873508.1"/>
    <property type="molecule type" value="Genomic_DNA"/>
</dbReference>
<organism evidence="1 2">
    <name type="scientific">Ensifer adhaerens</name>
    <name type="common">Sinorhizobium morelense</name>
    <dbReference type="NCBI Taxonomy" id="106592"/>
    <lineage>
        <taxon>Bacteria</taxon>
        <taxon>Pseudomonadati</taxon>
        <taxon>Pseudomonadota</taxon>
        <taxon>Alphaproteobacteria</taxon>
        <taxon>Hyphomicrobiales</taxon>
        <taxon>Rhizobiaceae</taxon>
        <taxon>Sinorhizobium/Ensifer group</taxon>
        <taxon>Ensifer</taxon>
    </lineage>
</organism>
<gene>
    <name evidence="1" type="ORF">J2Z19_003223</name>
</gene>